<dbReference type="Proteomes" id="UP000182589">
    <property type="component" value="Unassembled WGS sequence"/>
</dbReference>
<dbReference type="EMBL" id="FNOJ01000003">
    <property type="protein sequence ID" value="SDW20510.1"/>
    <property type="molecule type" value="Genomic_DNA"/>
</dbReference>
<proteinExistence type="predicted"/>
<dbReference type="EMBL" id="BSRA01000006">
    <property type="protein sequence ID" value="GLV13554.1"/>
    <property type="molecule type" value="Genomic_DNA"/>
</dbReference>
<reference evidence="3" key="1">
    <citation type="submission" date="2016-10" db="EMBL/GenBank/DDBJ databases">
        <authorList>
            <person name="Varghese N."/>
        </authorList>
    </citation>
    <scope>NUCLEOTIDE SEQUENCE [LARGE SCALE GENOMIC DNA]</scope>
    <source>
        <strain evidence="3">DSM 12489</strain>
    </source>
</reference>
<dbReference type="AlphaFoldDB" id="A0A1H2RMV3"/>
<dbReference type="STRING" id="89784.SAMN04489725_10358"/>
<dbReference type="Proteomes" id="UP001157137">
    <property type="component" value="Unassembled WGS sequence"/>
</dbReference>
<dbReference type="RefSeq" id="WP_052012343.1">
    <property type="nucleotide sequence ID" value="NZ_BSRA01000006.1"/>
</dbReference>
<organism evidence="2 3">
    <name type="scientific">Alicyclobacillus hesperidum</name>
    <dbReference type="NCBI Taxonomy" id="89784"/>
    <lineage>
        <taxon>Bacteria</taxon>
        <taxon>Bacillati</taxon>
        <taxon>Bacillota</taxon>
        <taxon>Bacilli</taxon>
        <taxon>Bacillales</taxon>
        <taxon>Alicyclobacillaceae</taxon>
        <taxon>Alicyclobacillus</taxon>
    </lineage>
</organism>
<accession>A0A1H2RMV3</accession>
<reference evidence="2" key="2">
    <citation type="submission" date="2016-10" db="EMBL/GenBank/DDBJ databases">
        <authorList>
            <person name="de Groot N.N."/>
        </authorList>
    </citation>
    <scope>NUCLEOTIDE SEQUENCE [LARGE SCALE GENOMIC DNA]</scope>
    <source>
        <strain evidence="2">DSM 12489</strain>
    </source>
</reference>
<sequence length="80" mass="9625">MSRIVRRPIAVSRWCDGEPLAFQDQEVVRVIVDVIDRWFEMGCWWLGEGERKMMRVWTEDGGLMDLEEDAGQWFIYKVWD</sequence>
<name>A0A1H2RMV3_9BACL</name>
<protein>
    <submittedName>
        <fullName evidence="2">Uncharacterized protein</fullName>
    </submittedName>
</protein>
<evidence type="ECO:0000313" key="1">
    <source>
        <dbReference type="EMBL" id="GLV13554.1"/>
    </source>
</evidence>
<evidence type="ECO:0000313" key="2">
    <source>
        <dbReference type="EMBL" id="SDW20510.1"/>
    </source>
</evidence>
<keyword evidence="3" id="KW-1185">Reference proteome</keyword>
<reference evidence="1" key="3">
    <citation type="submission" date="2023-02" db="EMBL/GenBank/DDBJ databases">
        <title>Proposal of a novel subspecies: Alicyclobacillus hesperidum subspecies aegle.</title>
        <authorList>
            <person name="Goto K."/>
            <person name="Fujii T."/>
            <person name="Yasui K."/>
            <person name="Mochida K."/>
            <person name="Kato-Tanaka Y."/>
            <person name="Morohoshi S."/>
            <person name="An S.Y."/>
            <person name="Kasai H."/>
            <person name="Yokota A."/>
        </authorList>
    </citation>
    <scope>NUCLEOTIDE SEQUENCE</scope>
    <source>
        <strain evidence="1">DSM 12766</strain>
    </source>
</reference>
<evidence type="ECO:0000313" key="3">
    <source>
        <dbReference type="Proteomes" id="UP000182589"/>
    </source>
</evidence>
<gene>
    <name evidence="1" type="ORF">Heshes_12380</name>
    <name evidence="2" type="ORF">SAMN04489725_10358</name>
</gene>